<dbReference type="Gene3D" id="1.10.10.10">
    <property type="entry name" value="Winged helix-like DNA-binding domain superfamily/Winged helix DNA-binding domain"/>
    <property type="match status" value="1"/>
</dbReference>
<feature type="domain" description="HTH gntR-type" evidence="4">
    <location>
        <begin position="22"/>
        <end position="89"/>
    </location>
</feature>
<dbReference type="PRINTS" id="PR00035">
    <property type="entry name" value="HTHGNTR"/>
</dbReference>
<dbReference type="InterPro" id="IPR011711">
    <property type="entry name" value="GntR_C"/>
</dbReference>
<reference evidence="5" key="1">
    <citation type="submission" date="2005-08" db="EMBL/GenBank/DDBJ databases">
        <title>Complete sequence of Dechloromonas aromatica RCB.</title>
        <authorList>
            <person name="Salinero K.K."/>
            <person name="Copeland A."/>
            <person name="Lucas S."/>
            <person name="Lapidus A."/>
            <person name="Barry K."/>
            <person name="Detter J.C."/>
            <person name="Glavina T."/>
            <person name="Hammon N."/>
            <person name="Israni S."/>
            <person name="Pitluck S."/>
            <person name="Di Bartolo G."/>
            <person name="Trong S."/>
            <person name="Schmutz J."/>
            <person name="Larimer F."/>
            <person name="Land M."/>
            <person name="Ivanova N."/>
            <person name="Richardson P."/>
        </authorList>
    </citation>
    <scope>NUCLEOTIDE SEQUENCE</scope>
    <source>
        <strain evidence="5">RCB</strain>
    </source>
</reference>
<dbReference type="PROSITE" id="PS50949">
    <property type="entry name" value="HTH_GNTR"/>
    <property type="match status" value="1"/>
</dbReference>
<dbReference type="PANTHER" id="PTHR43537:SF49">
    <property type="entry name" value="TRANSCRIPTIONAL REGULATORY PROTEIN"/>
    <property type="match status" value="1"/>
</dbReference>
<dbReference type="GO" id="GO:0003677">
    <property type="term" value="F:DNA binding"/>
    <property type="evidence" value="ECO:0007669"/>
    <property type="project" value="UniProtKB-KW"/>
</dbReference>
<keyword evidence="3" id="KW-0804">Transcription</keyword>
<dbReference type="SMART" id="SM00895">
    <property type="entry name" value="FCD"/>
    <property type="match status" value="1"/>
</dbReference>
<dbReference type="InterPro" id="IPR036390">
    <property type="entry name" value="WH_DNA-bd_sf"/>
</dbReference>
<sequence length="239" mass="26643">MQSLPIAGCPIMNSPAEIPVVTRQSERLGELIEERIVTGTYPPGTRLDEQELASTFGVSRTPVREALIQLASIGLIEIRPRRGATVPEIGADRVCEMFEVMAELEAMCGRLAARRITASEQLALQEAHRACEAARDADTPDIYYQLNEVFHQRIYEASHNGFLVEQATALHRRLRPYRRLQLRVRNRMATSFNEHLAIVEAINKGDSDLAAALLRAHVTVQGERFADLVATLRDFNAGV</sequence>
<keyword evidence="1" id="KW-0805">Transcription regulation</keyword>
<dbReference type="SUPFAM" id="SSF48008">
    <property type="entry name" value="GntR ligand-binding domain-like"/>
    <property type="match status" value="1"/>
</dbReference>
<evidence type="ECO:0000259" key="4">
    <source>
        <dbReference type="PROSITE" id="PS50949"/>
    </source>
</evidence>
<dbReference type="PANTHER" id="PTHR43537">
    <property type="entry name" value="TRANSCRIPTIONAL REGULATOR, GNTR FAMILY"/>
    <property type="match status" value="1"/>
</dbReference>
<dbReference type="Pfam" id="PF07729">
    <property type="entry name" value="FCD"/>
    <property type="match status" value="1"/>
</dbReference>
<dbReference type="eggNOG" id="COG1802">
    <property type="taxonomic scope" value="Bacteria"/>
</dbReference>
<dbReference type="KEGG" id="dar:Daro_4024"/>
<dbReference type="SUPFAM" id="SSF46785">
    <property type="entry name" value="Winged helix' DNA-binding domain"/>
    <property type="match status" value="1"/>
</dbReference>
<dbReference type="STRING" id="159087.Daro_4024"/>
<dbReference type="EMBL" id="CP000089">
    <property type="protein sequence ID" value="AAZ48751.1"/>
    <property type="molecule type" value="Genomic_DNA"/>
</dbReference>
<organism evidence="5">
    <name type="scientific">Dechloromonas aromatica (strain RCB)</name>
    <dbReference type="NCBI Taxonomy" id="159087"/>
    <lineage>
        <taxon>Bacteria</taxon>
        <taxon>Pseudomonadati</taxon>
        <taxon>Pseudomonadota</taxon>
        <taxon>Betaproteobacteria</taxon>
        <taxon>Rhodocyclales</taxon>
        <taxon>Azonexaceae</taxon>
        <taxon>Dechloromonas</taxon>
    </lineage>
</organism>
<dbReference type="CDD" id="cd07377">
    <property type="entry name" value="WHTH_GntR"/>
    <property type="match status" value="1"/>
</dbReference>
<dbReference type="GO" id="GO:0003700">
    <property type="term" value="F:DNA-binding transcription factor activity"/>
    <property type="evidence" value="ECO:0007669"/>
    <property type="project" value="InterPro"/>
</dbReference>
<name>Q478I0_DECAR</name>
<dbReference type="InterPro" id="IPR000524">
    <property type="entry name" value="Tscrpt_reg_HTH_GntR"/>
</dbReference>
<dbReference type="Pfam" id="PF00392">
    <property type="entry name" value="GntR"/>
    <property type="match status" value="1"/>
</dbReference>
<dbReference type="Gene3D" id="1.20.120.530">
    <property type="entry name" value="GntR ligand-binding domain-like"/>
    <property type="match status" value="1"/>
</dbReference>
<dbReference type="AlphaFoldDB" id="Q478I0"/>
<evidence type="ECO:0000256" key="3">
    <source>
        <dbReference type="ARBA" id="ARBA00023163"/>
    </source>
</evidence>
<dbReference type="InterPro" id="IPR008920">
    <property type="entry name" value="TF_FadR/GntR_C"/>
</dbReference>
<evidence type="ECO:0000256" key="2">
    <source>
        <dbReference type="ARBA" id="ARBA00023125"/>
    </source>
</evidence>
<dbReference type="SMART" id="SM00345">
    <property type="entry name" value="HTH_GNTR"/>
    <property type="match status" value="1"/>
</dbReference>
<proteinExistence type="predicted"/>
<protein>
    <submittedName>
        <fullName evidence="5">Transcriptional regulator, GntR family</fullName>
    </submittedName>
</protein>
<gene>
    <name evidence="5" type="ordered locus">Daro_4024</name>
</gene>
<keyword evidence="2" id="KW-0238">DNA-binding</keyword>
<evidence type="ECO:0000256" key="1">
    <source>
        <dbReference type="ARBA" id="ARBA00023015"/>
    </source>
</evidence>
<evidence type="ECO:0000313" key="5">
    <source>
        <dbReference type="EMBL" id="AAZ48751.1"/>
    </source>
</evidence>
<accession>Q478I0</accession>
<dbReference type="HOGENOM" id="CLU_017584_5_1_4"/>
<dbReference type="InterPro" id="IPR036388">
    <property type="entry name" value="WH-like_DNA-bd_sf"/>
</dbReference>